<name>A0A4R0EN56_9GAMM</name>
<dbReference type="Proteomes" id="UP000291380">
    <property type="component" value="Unassembled WGS sequence"/>
</dbReference>
<evidence type="ECO:0000256" key="3">
    <source>
        <dbReference type="ARBA" id="ARBA00022679"/>
    </source>
</evidence>
<dbReference type="GO" id="GO:0009245">
    <property type="term" value="P:lipid A biosynthetic process"/>
    <property type="evidence" value="ECO:0007669"/>
    <property type="project" value="UniProtKB-KW"/>
</dbReference>
<proteinExistence type="predicted"/>
<protein>
    <submittedName>
        <fullName evidence="6">UDP-3-O-(3-hydroxymyristoyl) glucosamine N-acyltransferase</fullName>
    </submittedName>
</protein>
<keyword evidence="1" id="KW-0444">Lipid biosynthesis</keyword>
<dbReference type="Pfam" id="PF14602">
    <property type="entry name" value="Hexapep_2"/>
    <property type="match status" value="1"/>
</dbReference>
<evidence type="ECO:0000256" key="1">
    <source>
        <dbReference type="ARBA" id="ARBA00022516"/>
    </source>
</evidence>
<evidence type="ECO:0000313" key="7">
    <source>
        <dbReference type="Proteomes" id="UP000291380"/>
    </source>
</evidence>
<dbReference type="OrthoDB" id="9800846at2"/>
<dbReference type="InterPro" id="IPR001451">
    <property type="entry name" value="Hexapep"/>
</dbReference>
<dbReference type="PANTHER" id="PTHR43378">
    <property type="entry name" value="UDP-3-O-ACYLGLUCOSAMINE N-ACYLTRANSFERASE"/>
    <property type="match status" value="1"/>
</dbReference>
<evidence type="ECO:0000256" key="5">
    <source>
        <dbReference type="ARBA" id="ARBA00023315"/>
    </source>
</evidence>
<gene>
    <name evidence="6" type="ORF">E0H85_07655</name>
</gene>
<dbReference type="CDD" id="cd03352">
    <property type="entry name" value="LbH_LpxD"/>
    <property type="match status" value="1"/>
</dbReference>
<accession>A0A4R0EN56</accession>
<comment type="caution">
    <text evidence="6">The sequence shown here is derived from an EMBL/GenBank/DDBJ whole genome shotgun (WGS) entry which is preliminary data.</text>
</comment>
<evidence type="ECO:0000256" key="2">
    <source>
        <dbReference type="ARBA" id="ARBA00022556"/>
    </source>
</evidence>
<keyword evidence="4" id="KW-0443">Lipid metabolism</keyword>
<organism evidence="6 7">
    <name type="scientific">Acinetobacter terrae</name>
    <dbReference type="NCBI Taxonomy" id="2731247"/>
    <lineage>
        <taxon>Bacteria</taxon>
        <taxon>Pseudomonadati</taxon>
        <taxon>Pseudomonadota</taxon>
        <taxon>Gammaproteobacteria</taxon>
        <taxon>Moraxellales</taxon>
        <taxon>Moraxellaceae</taxon>
        <taxon>Acinetobacter</taxon>
        <taxon>Acinetobacter Taxon 24</taxon>
    </lineage>
</organism>
<dbReference type="PANTHER" id="PTHR43378:SF2">
    <property type="entry name" value="UDP-3-O-ACYLGLUCOSAMINE N-ACYLTRANSFERASE 1, MITOCHONDRIAL-RELATED"/>
    <property type="match status" value="1"/>
</dbReference>
<dbReference type="GO" id="GO:0016020">
    <property type="term" value="C:membrane"/>
    <property type="evidence" value="ECO:0007669"/>
    <property type="project" value="GOC"/>
</dbReference>
<dbReference type="InterPro" id="IPR011004">
    <property type="entry name" value="Trimer_LpxA-like_sf"/>
</dbReference>
<keyword evidence="2" id="KW-0441">Lipid A biosynthesis</keyword>
<dbReference type="AlphaFoldDB" id="A0A4R0EN56"/>
<keyword evidence="3 6" id="KW-0808">Transferase</keyword>
<dbReference type="EMBL" id="SJOA01000007">
    <property type="protein sequence ID" value="TCB59689.1"/>
    <property type="molecule type" value="Genomic_DNA"/>
</dbReference>
<dbReference type="GO" id="GO:0016410">
    <property type="term" value="F:N-acyltransferase activity"/>
    <property type="evidence" value="ECO:0007669"/>
    <property type="project" value="InterPro"/>
</dbReference>
<reference evidence="6 7" key="1">
    <citation type="submission" date="2019-02" db="EMBL/GenBank/DDBJ databases">
        <title>High diversity of culturable Acinetobacter species in natural soil and water ecosystems.</title>
        <authorList>
            <person name="Radolfova-Krizova L."/>
            <person name="Nemec A."/>
        </authorList>
    </citation>
    <scope>NUCLEOTIDE SEQUENCE [LARGE SCALE GENOMIC DNA]</scope>
    <source>
        <strain evidence="6 7">ANC 4281</strain>
    </source>
</reference>
<evidence type="ECO:0000256" key="4">
    <source>
        <dbReference type="ARBA" id="ARBA00023098"/>
    </source>
</evidence>
<dbReference type="Pfam" id="PF00132">
    <property type="entry name" value="Hexapep"/>
    <property type="match status" value="1"/>
</dbReference>
<dbReference type="InterPro" id="IPR007691">
    <property type="entry name" value="LpxD"/>
</dbReference>
<keyword evidence="5 6" id="KW-0012">Acyltransferase</keyword>
<dbReference type="RefSeq" id="WP_131271104.1">
    <property type="nucleotide sequence ID" value="NZ_SJOA01000007.1"/>
</dbReference>
<dbReference type="SUPFAM" id="SSF51161">
    <property type="entry name" value="Trimeric LpxA-like enzymes"/>
    <property type="match status" value="1"/>
</dbReference>
<evidence type="ECO:0000313" key="6">
    <source>
        <dbReference type="EMBL" id="TCB59689.1"/>
    </source>
</evidence>
<sequence length="299" mass="32705">MKITNDLVSQATKQQFQNIFDYDDVGLLVTVSENNLLSFIEDQKYISQLNKNESIKGIFCTQEIASGGQIRADIDLIIVDEPKWFFFSIVDYLAKNQKRLPTVIDSSSEINPQAYISPVGVKIGKNCKIDPNVTILSDVTIGDNVIIRSGSVVGTDGFEHKKTARGILSVAHNGEVIIHDNVEIGANSHVAKGFSYRPTIIGESSKLDAFIHYAHGVQCGKECLIVAHAMIGGNVDIGNNVWIGPSAVITNRIVLEDNCFITLGSVVTRGVKQGETVTGNFAIPHQKFLKNFKRSLAND</sequence>
<dbReference type="Gene3D" id="2.160.10.10">
    <property type="entry name" value="Hexapeptide repeat proteins"/>
    <property type="match status" value="1"/>
</dbReference>